<feature type="compositionally biased region" description="Gly residues" evidence="1">
    <location>
        <begin position="41"/>
        <end position="50"/>
    </location>
</feature>
<evidence type="ECO:0000313" key="2">
    <source>
        <dbReference type="EMBL" id="MCB2407228.1"/>
    </source>
</evidence>
<protein>
    <submittedName>
        <fullName evidence="2">Uncharacterized protein</fullName>
    </submittedName>
</protein>
<organism evidence="2 3">
    <name type="scientific">Hymenobacter lucidus</name>
    <dbReference type="NCBI Taxonomy" id="2880930"/>
    <lineage>
        <taxon>Bacteria</taxon>
        <taxon>Pseudomonadati</taxon>
        <taxon>Bacteroidota</taxon>
        <taxon>Cytophagia</taxon>
        <taxon>Cytophagales</taxon>
        <taxon>Hymenobacteraceae</taxon>
        <taxon>Hymenobacter</taxon>
    </lineage>
</organism>
<feature type="region of interest" description="Disordered" evidence="1">
    <location>
        <begin position="18"/>
        <end position="50"/>
    </location>
</feature>
<proteinExistence type="predicted"/>
<gene>
    <name evidence="2" type="ORF">LGH74_04510</name>
</gene>
<dbReference type="Proteomes" id="UP001165296">
    <property type="component" value="Unassembled WGS sequence"/>
</dbReference>
<evidence type="ECO:0000256" key="1">
    <source>
        <dbReference type="SAM" id="MobiDB-lite"/>
    </source>
</evidence>
<feature type="compositionally biased region" description="Polar residues" evidence="1">
    <location>
        <begin position="18"/>
        <end position="32"/>
    </location>
</feature>
<dbReference type="EMBL" id="JAJADR010000001">
    <property type="protein sequence ID" value="MCB2407228.1"/>
    <property type="molecule type" value="Genomic_DNA"/>
</dbReference>
<sequence length="50" mass="5057">MLELIAIALLQLSSFTSSPERTDAQASGNNNPIVVVPTGNDQGGGGWGGD</sequence>
<evidence type="ECO:0000313" key="3">
    <source>
        <dbReference type="Proteomes" id="UP001165296"/>
    </source>
</evidence>
<keyword evidence="3" id="KW-1185">Reference proteome</keyword>
<reference evidence="2" key="1">
    <citation type="submission" date="2021-10" db="EMBL/GenBank/DDBJ databases">
        <authorList>
            <person name="Dean J.D."/>
            <person name="Kim M.K."/>
            <person name="Newey C.N."/>
            <person name="Stoker T.S."/>
            <person name="Thompson D.W."/>
            <person name="Grose J.H."/>
        </authorList>
    </citation>
    <scope>NUCLEOTIDE SEQUENCE</scope>
    <source>
        <strain evidence="2">BT178</strain>
    </source>
</reference>
<comment type="caution">
    <text evidence="2">The sequence shown here is derived from an EMBL/GenBank/DDBJ whole genome shotgun (WGS) entry which is preliminary data.</text>
</comment>
<dbReference type="RefSeq" id="WP_226172604.1">
    <property type="nucleotide sequence ID" value="NZ_JAJADR010000001.1"/>
</dbReference>
<name>A0ABS8AM04_9BACT</name>
<accession>A0ABS8AM04</accession>